<proteinExistence type="predicted"/>
<protein>
    <submittedName>
        <fullName evidence="1">25819_t:CDS:1</fullName>
    </submittedName>
</protein>
<reference evidence="1" key="1">
    <citation type="submission" date="2021-06" db="EMBL/GenBank/DDBJ databases">
        <authorList>
            <person name="Kallberg Y."/>
            <person name="Tangrot J."/>
            <person name="Rosling A."/>
        </authorList>
    </citation>
    <scope>NUCLEOTIDE SEQUENCE</scope>
    <source>
        <strain evidence="1">MA453B</strain>
    </source>
</reference>
<sequence>MKNYEDSNEDEAVEDDCVYNDKIAMDKGMKINKESQYIDIAKSFNNELVYQLLDPGG</sequence>
<evidence type="ECO:0000313" key="1">
    <source>
        <dbReference type="EMBL" id="CAG8724538.1"/>
    </source>
</evidence>
<comment type="caution">
    <text evidence="1">The sequence shown here is derived from an EMBL/GenBank/DDBJ whole genome shotgun (WGS) entry which is preliminary data.</text>
</comment>
<dbReference type="EMBL" id="CAJVPY010011127">
    <property type="protein sequence ID" value="CAG8724538.1"/>
    <property type="molecule type" value="Genomic_DNA"/>
</dbReference>
<organism evidence="1 2">
    <name type="scientific">Dentiscutata erythropus</name>
    <dbReference type="NCBI Taxonomy" id="1348616"/>
    <lineage>
        <taxon>Eukaryota</taxon>
        <taxon>Fungi</taxon>
        <taxon>Fungi incertae sedis</taxon>
        <taxon>Mucoromycota</taxon>
        <taxon>Glomeromycotina</taxon>
        <taxon>Glomeromycetes</taxon>
        <taxon>Diversisporales</taxon>
        <taxon>Gigasporaceae</taxon>
        <taxon>Dentiscutata</taxon>
    </lineage>
</organism>
<evidence type="ECO:0000313" key="2">
    <source>
        <dbReference type="Proteomes" id="UP000789405"/>
    </source>
</evidence>
<accession>A0A9N9I8H2</accession>
<dbReference type="AlphaFoldDB" id="A0A9N9I8H2"/>
<feature type="non-terminal residue" evidence="1">
    <location>
        <position position="57"/>
    </location>
</feature>
<name>A0A9N9I8H2_9GLOM</name>
<keyword evidence="2" id="KW-1185">Reference proteome</keyword>
<dbReference type="Proteomes" id="UP000789405">
    <property type="component" value="Unassembled WGS sequence"/>
</dbReference>
<gene>
    <name evidence="1" type="ORF">DERYTH_LOCUS14596</name>
</gene>